<evidence type="ECO:0000313" key="8">
    <source>
        <dbReference type="EMBL" id="SCD21749.1"/>
    </source>
</evidence>
<dbReference type="Proteomes" id="UP000187464">
    <property type="component" value="Chromosome I"/>
</dbReference>
<proteinExistence type="predicted"/>
<dbReference type="PANTHER" id="PTHR23513:SF6">
    <property type="entry name" value="MAJOR FACILITATOR SUPERFAMILY ASSOCIATED DOMAIN-CONTAINING PROTEIN"/>
    <property type="match status" value="1"/>
</dbReference>
<keyword evidence="9" id="KW-1185">Reference proteome</keyword>
<dbReference type="InterPro" id="IPR020846">
    <property type="entry name" value="MFS_dom"/>
</dbReference>
<gene>
    <name evidence="8" type="ORF">PSM36_2960</name>
</gene>
<dbReference type="STRING" id="1642647.PSM36_2960"/>
<evidence type="ECO:0000313" key="9">
    <source>
        <dbReference type="Proteomes" id="UP000187464"/>
    </source>
</evidence>
<evidence type="ECO:0000256" key="3">
    <source>
        <dbReference type="ARBA" id="ARBA00022692"/>
    </source>
</evidence>
<evidence type="ECO:0000256" key="2">
    <source>
        <dbReference type="ARBA" id="ARBA00022475"/>
    </source>
</evidence>
<dbReference type="SUPFAM" id="SSF103473">
    <property type="entry name" value="MFS general substrate transporter"/>
    <property type="match status" value="1"/>
</dbReference>
<dbReference type="InterPro" id="IPR011701">
    <property type="entry name" value="MFS"/>
</dbReference>
<keyword evidence="4 6" id="KW-1133">Transmembrane helix</keyword>
<dbReference type="PANTHER" id="PTHR23513">
    <property type="entry name" value="INTEGRAL MEMBRANE EFFLUX PROTEIN-RELATED"/>
    <property type="match status" value="1"/>
</dbReference>
<dbReference type="CDD" id="cd06173">
    <property type="entry name" value="MFS_MefA_like"/>
    <property type="match status" value="1"/>
</dbReference>
<accession>A0A1R3T6N1</accession>
<feature type="transmembrane region" description="Helical" evidence="6">
    <location>
        <begin position="303"/>
        <end position="321"/>
    </location>
</feature>
<feature type="transmembrane region" description="Helical" evidence="6">
    <location>
        <begin position="29"/>
        <end position="53"/>
    </location>
</feature>
<feature type="transmembrane region" description="Helical" evidence="6">
    <location>
        <begin position="391"/>
        <end position="411"/>
    </location>
</feature>
<reference evidence="8 9" key="1">
    <citation type="submission" date="2016-08" db="EMBL/GenBank/DDBJ databases">
        <authorList>
            <person name="Seilhamer J.J."/>
        </authorList>
    </citation>
    <scope>NUCLEOTIDE SEQUENCE [LARGE SCALE GENOMIC DNA]</scope>
    <source>
        <strain evidence="8">M3/6</strain>
    </source>
</reference>
<feature type="transmembrane region" description="Helical" evidence="6">
    <location>
        <begin position="327"/>
        <end position="351"/>
    </location>
</feature>
<comment type="subcellular location">
    <subcellularLocation>
        <location evidence="1">Cell membrane</location>
        <topology evidence="1">Multi-pass membrane protein</topology>
    </subcellularLocation>
</comment>
<organism evidence="8 9">
    <name type="scientific">Proteiniphilum saccharofermentans</name>
    <dbReference type="NCBI Taxonomy" id="1642647"/>
    <lineage>
        <taxon>Bacteria</taxon>
        <taxon>Pseudomonadati</taxon>
        <taxon>Bacteroidota</taxon>
        <taxon>Bacteroidia</taxon>
        <taxon>Bacteroidales</taxon>
        <taxon>Dysgonomonadaceae</taxon>
        <taxon>Proteiniphilum</taxon>
    </lineage>
</organism>
<dbReference type="Pfam" id="PF07690">
    <property type="entry name" value="MFS_1"/>
    <property type="match status" value="1"/>
</dbReference>
<evidence type="ECO:0000256" key="5">
    <source>
        <dbReference type="ARBA" id="ARBA00023136"/>
    </source>
</evidence>
<dbReference type="AlphaFoldDB" id="A0A1R3T6N1"/>
<evidence type="ECO:0000256" key="6">
    <source>
        <dbReference type="SAM" id="Phobius"/>
    </source>
</evidence>
<dbReference type="Gene3D" id="1.20.1250.20">
    <property type="entry name" value="MFS general substrate transporter like domains"/>
    <property type="match status" value="1"/>
</dbReference>
<dbReference type="PROSITE" id="PS50850">
    <property type="entry name" value="MFS"/>
    <property type="match status" value="1"/>
</dbReference>
<feature type="transmembrane region" description="Helical" evidence="6">
    <location>
        <begin position="363"/>
        <end position="385"/>
    </location>
</feature>
<dbReference type="EMBL" id="LT605205">
    <property type="protein sequence ID" value="SCD21749.1"/>
    <property type="molecule type" value="Genomic_DNA"/>
</dbReference>
<dbReference type="GO" id="GO:0005886">
    <property type="term" value="C:plasma membrane"/>
    <property type="evidence" value="ECO:0007669"/>
    <property type="project" value="UniProtKB-SubCell"/>
</dbReference>
<keyword evidence="2" id="KW-1003">Cell membrane</keyword>
<feature type="transmembrane region" description="Helical" evidence="6">
    <location>
        <begin position="239"/>
        <end position="258"/>
    </location>
</feature>
<dbReference type="InterPro" id="IPR036259">
    <property type="entry name" value="MFS_trans_sf"/>
</dbReference>
<feature type="transmembrane region" description="Helical" evidence="6">
    <location>
        <begin position="186"/>
        <end position="205"/>
    </location>
</feature>
<feature type="transmembrane region" description="Helical" evidence="6">
    <location>
        <begin position="65"/>
        <end position="86"/>
    </location>
</feature>
<keyword evidence="5 6" id="KW-0472">Membrane</keyword>
<dbReference type="GO" id="GO:0022857">
    <property type="term" value="F:transmembrane transporter activity"/>
    <property type="evidence" value="ECO:0007669"/>
    <property type="project" value="InterPro"/>
</dbReference>
<dbReference type="KEGG" id="psac:PSM36_2960"/>
<keyword evidence="3 6" id="KW-0812">Transmembrane</keyword>
<feature type="domain" description="Major facilitator superfamily (MFS) profile" evidence="7">
    <location>
        <begin position="27"/>
        <end position="417"/>
    </location>
</feature>
<feature type="transmembrane region" description="Helical" evidence="6">
    <location>
        <begin position="278"/>
        <end position="296"/>
    </location>
</feature>
<protein>
    <submittedName>
        <fullName evidence="8">The Major Facilitator Superfamily</fullName>
    </submittedName>
</protein>
<evidence type="ECO:0000256" key="4">
    <source>
        <dbReference type="ARBA" id="ARBA00022989"/>
    </source>
</evidence>
<evidence type="ECO:0000259" key="7">
    <source>
        <dbReference type="PROSITE" id="PS50850"/>
    </source>
</evidence>
<evidence type="ECO:0000256" key="1">
    <source>
        <dbReference type="ARBA" id="ARBA00004651"/>
    </source>
</evidence>
<sequence length="422" mass="45968">MCRYSTTVYYINGLLALNRMNNNWKRTFAIIWGGQFFSILTSSLVNFAIIIWLSLETGSAEMLAWAAIAGILPQTLIGPFTGALIDRWDRKRIMMFADSFIALCTLILAILFWHDIAQVWHIFGLLGLRSIGSAFHMPAMQASVPLLAPTDQLTRIAGVNQIIASVSQIAGPALGAMLITIWDIEYVLLFDVIGALLAVTSLFFVHIPNPEKEEGVERDILKEMKEGAMIILRNRGLSLVFLYSILVVFFLVPISVLFPLMTLEYFKGTEFQAGIIEAIWSVGALAGGAIMGAKVYKVNRVALVNWMYLLCGLTFFLSGILSPDGFVWFAVLTAVGGVSGAVYNSAFTGLVQTKIDPTALGRVFSMFFTISLIPAMLGLIGIGFLADGLGLTTSFILSGAIIIVIGVAAFLTPPAMRLDRQG</sequence>
<feature type="transmembrane region" description="Helical" evidence="6">
    <location>
        <begin position="93"/>
        <end position="113"/>
    </location>
</feature>
<name>A0A1R3T6N1_9BACT</name>